<evidence type="ECO:0000256" key="1">
    <source>
        <dbReference type="ARBA" id="ARBA00022729"/>
    </source>
</evidence>
<feature type="chain" id="PRO_5014759381" description="SbsA Ig-like domain-containing protein" evidence="3">
    <location>
        <begin position="18"/>
        <end position="625"/>
    </location>
</feature>
<dbReference type="Proteomes" id="UP000238348">
    <property type="component" value="Chromosome"/>
</dbReference>
<dbReference type="InterPro" id="IPR032812">
    <property type="entry name" value="SbsA_Ig"/>
</dbReference>
<gene>
    <name evidence="5" type="ORF">SOCE26_004210</name>
</gene>
<feature type="signal peptide" evidence="3">
    <location>
        <begin position="1"/>
        <end position="17"/>
    </location>
</feature>
<dbReference type="EMBL" id="CP012673">
    <property type="protein sequence ID" value="AUX39039.1"/>
    <property type="molecule type" value="Genomic_DNA"/>
</dbReference>
<organism evidence="5 6">
    <name type="scientific">Sorangium cellulosum</name>
    <name type="common">Polyangium cellulosum</name>
    <dbReference type="NCBI Taxonomy" id="56"/>
    <lineage>
        <taxon>Bacteria</taxon>
        <taxon>Pseudomonadati</taxon>
        <taxon>Myxococcota</taxon>
        <taxon>Polyangia</taxon>
        <taxon>Polyangiales</taxon>
        <taxon>Polyangiaceae</taxon>
        <taxon>Sorangium</taxon>
    </lineage>
</organism>
<sequence length="625" mass="64698">MLGAAALTCALALGACAPEASSPTERPGGAGGEGSGGGGGGGGEAVDQVPPTVVSISPEDGASGVAPHEPIVIAFSEPMNEALGTVRIEPGDGVLRANAGSWSADWTTLTLAPSAPLPSGATVTLTVDVDFEDRAGNAMDAPYTARFRIEDVAAPHVVAATPTEGAALVPIATEEITITFSEPMDPAAGELIAGGDLVLGERRWDERTVRYAVSGLEDDRDYALSLEGFRDLDGNPLDGAVFLADGRLDFTTGVDSTPPHVVTAAPAEGSSDAAVHLTGAVEITFSEPMDTTAGEATLSGDARLVPLPMAWSPDRLRLSLDVAGLLRDGAAYSVLLEGLLDQNGNPLDPAPHLEDGALDFTTGRDTLKPHAAASYPAEGDQRVYPTEIYDSDSIVSERKRLRVTFSEPMDPGVAQARLINTTSGAGRALSGTWAPDALSIELTVLPSDDADHPLDEGVFYALDLRTLRDTAGNTLDTSHPYLGNGILNFRTTTSDAGLNHTCQHTLFGPFESVSATAAPDGAPSTSATHTEFTIGLPSSGGEPTGYTRVSAPGGGTRVFYFNQLVPFALYDTAAMAALSLTVRPAPDACPGITHYAEATLAADVWHHARFGPVSSPPLKMVIEPR</sequence>
<feature type="domain" description="SbsA Ig-like" evidence="4">
    <location>
        <begin position="255"/>
        <end position="362"/>
    </location>
</feature>
<reference evidence="5 6" key="1">
    <citation type="submission" date="2015-09" db="EMBL/GenBank/DDBJ databases">
        <title>Sorangium comparison.</title>
        <authorList>
            <person name="Zaburannyi N."/>
            <person name="Bunk B."/>
            <person name="Overmann J."/>
            <person name="Mueller R."/>
        </authorList>
    </citation>
    <scope>NUCLEOTIDE SEQUENCE [LARGE SCALE GENOMIC DNA]</scope>
    <source>
        <strain evidence="5 6">So ce26</strain>
    </source>
</reference>
<feature type="region of interest" description="Disordered" evidence="2">
    <location>
        <begin position="18"/>
        <end position="64"/>
    </location>
</feature>
<feature type="domain" description="SbsA Ig-like" evidence="4">
    <location>
        <begin position="47"/>
        <end position="148"/>
    </location>
</feature>
<dbReference type="Gene3D" id="2.60.40.1220">
    <property type="match status" value="1"/>
</dbReference>
<dbReference type="Pfam" id="PF13205">
    <property type="entry name" value="Big_5"/>
    <property type="match status" value="3"/>
</dbReference>
<dbReference type="InterPro" id="IPR014755">
    <property type="entry name" value="Cu-Rt/internalin_Ig-like"/>
</dbReference>
<evidence type="ECO:0000259" key="4">
    <source>
        <dbReference type="Pfam" id="PF13205"/>
    </source>
</evidence>
<protein>
    <recommendedName>
        <fullName evidence="4">SbsA Ig-like domain-containing protein</fullName>
    </recommendedName>
</protein>
<feature type="compositionally biased region" description="Gly residues" evidence="2">
    <location>
        <begin position="28"/>
        <end position="44"/>
    </location>
</feature>
<evidence type="ECO:0000256" key="2">
    <source>
        <dbReference type="SAM" id="MobiDB-lite"/>
    </source>
</evidence>
<dbReference type="AlphaFoldDB" id="A0A2L0EIA8"/>
<evidence type="ECO:0000313" key="5">
    <source>
        <dbReference type="EMBL" id="AUX39039.1"/>
    </source>
</evidence>
<keyword evidence="1 3" id="KW-0732">Signal</keyword>
<evidence type="ECO:0000313" key="6">
    <source>
        <dbReference type="Proteomes" id="UP000238348"/>
    </source>
</evidence>
<proteinExistence type="predicted"/>
<evidence type="ECO:0000256" key="3">
    <source>
        <dbReference type="SAM" id="SignalP"/>
    </source>
</evidence>
<name>A0A2L0EIA8_SORCE</name>
<feature type="domain" description="SbsA Ig-like" evidence="4">
    <location>
        <begin position="151"/>
        <end position="252"/>
    </location>
</feature>
<accession>A0A2L0EIA8</accession>
<dbReference type="Gene3D" id="2.60.40.3710">
    <property type="match status" value="1"/>
</dbReference>